<reference evidence="1 2" key="1">
    <citation type="submission" date="2023-10" db="EMBL/GenBank/DDBJ databases">
        <title>Complete genome sequence of Shewanella sp. DAU334.</title>
        <authorList>
            <person name="Lee Y.-S."/>
            <person name="Jeong H.-R."/>
            <person name="Hwang E.-J."/>
            <person name="Choi Y.-L."/>
            <person name="Kim G.-D."/>
        </authorList>
    </citation>
    <scope>NUCLEOTIDE SEQUENCE [LARGE SCALE GENOMIC DNA]</scope>
    <source>
        <strain evidence="1 2">DAU334</strain>
    </source>
</reference>
<evidence type="ECO:0000313" key="1">
    <source>
        <dbReference type="EMBL" id="WOT04151.1"/>
    </source>
</evidence>
<gene>
    <name evidence="1" type="ORF">RGE70_12510</name>
</gene>
<keyword evidence="2" id="KW-1185">Reference proteome</keyword>
<dbReference type="Proteomes" id="UP001529491">
    <property type="component" value="Chromosome"/>
</dbReference>
<dbReference type="EMBL" id="CP136522">
    <property type="protein sequence ID" value="WOT04151.1"/>
    <property type="molecule type" value="Genomic_DNA"/>
</dbReference>
<name>A0ABZ0JX79_9GAMM</name>
<organism evidence="1 2">
    <name type="scientific">Shewanella youngdeokensis</name>
    <dbReference type="NCBI Taxonomy" id="2999068"/>
    <lineage>
        <taxon>Bacteria</taxon>
        <taxon>Pseudomonadati</taxon>
        <taxon>Pseudomonadota</taxon>
        <taxon>Gammaproteobacteria</taxon>
        <taxon>Alteromonadales</taxon>
        <taxon>Shewanellaceae</taxon>
        <taxon>Shewanella</taxon>
    </lineage>
</organism>
<protein>
    <submittedName>
        <fullName evidence="1">DUF3861 domain-containing protein</fullName>
    </submittedName>
</protein>
<dbReference type="InterPro" id="IPR038194">
    <property type="entry name" value="DUF3861_sf"/>
</dbReference>
<dbReference type="InterPro" id="IPR024476">
    <property type="entry name" value="DUF3861"/>
</dbReference>
<dbReference type="Gene3D" id="3.10.20.850">
    <property type="entry name" value="Protein of unknown function DUF3861"/>
    <property type="match status" value="1"/>
</dbReference>
<sequence length="107" mass="12303">MLPKIRKNKCYRITIEEVKDEQATAKTLTFDYQDREDVFDVVEKLKQGSGLEASLATRVGVALRLLGPVMMQQRKHPLFAEFMPHFKQFMQHLKGTVKAAVKDKPLV</sequence>
<accession>A0ABZ0JX79</accession>
<proteinExistence type="predicted"/>
<dbReference type="RefSeq" id="WP_310471781.1">
    <property type="nucleotide sequence ID" value="NZ_CP136522.1"/>
</dbReference>
<evidence type="ECO:0000313" key="2">
    <source>
        <dbReference type="Proteomes" id="UP001529491"/>
    </source>
</evidence>
<dbReference type="Pfam" id="PF12977">
    <property type="entry name" value="DUF3861"/>
    <property type="match status" value="1"/>
</dbReference>